<proteinExistence type="predicted"/>
<evidence type="ECO:0000313" key="5">
    <source>
        <dbReference type="EMBL" id="MBL1118210.1"/>
    </source>
</evidence>
<dbReference type="PROSITE" id="PS00356">
    <property type="entry name" value="HTH_LACI_1"/>
    <property type="match status" value="1"/>
</dbReference>
<dbReference type="InterPro" id="IPR046335">
    <property type="entry name" value="LacI/GalR-like_sensor"/>
</dbReference>
<dbReference type="PANTHER" id="PTHR30146:SF109">
    <property type="entry name" value="HTH-TYPE TRANSCRIPTIONAL REGULATOR GALS"/>
    <property type="match status" value="1"/>
</dbReference>
<gene>
    <name evidence="5" type="ORF">JK364_38405</name>
</gene>
<organism evidence="5 6">
    <name type="scientific">Streptomyces endocoffeicus</name>
    <dbReference type="NCBI Taxonomy" id="2898945"/>
    <lineage>
        <taxon>Bacteria</taxon>
        <taxon>Bacillati</taxon>
        <taxon>Actinomycetota</taxon>
        <taxon>Actinomycetes</taxon>
        <taxon>Kitasatosporales</taxon>
        <taxon>Streptomycetaceae</taxon>
        <taxon>Streptomyces</taxon>
    </lineage>
</organism>
<dbReference type="Gene3D" id="1.10.260.40">
    <property type="entry name" value="lambda repressor-like DNA-binding domains"/>
    <property type="match status" value="1"/>
</dbReference>
<keyword evidence="3" id="KW-0804">Transcription</keyword>
<evidence type="ECO:0000313" key="6">
    <source>
        <dbReference type="Proteomes" id="UP000621510"/>
    </source>
</evidence>
<dbReference type="InterPro" id="IPR028082">
    <property type="entry name" value="Peripla_BP_I"/>
</dbReference>
<evidence type="ECO:0000259" key="4">
    <source>
        <dbReference type="PROSITE" id="PS50932"/>
    </source>
</evidence>
<evidence type="ECO:0000256" key="2">
    <source>
        <dbReference type="ARBA" id="ARBA00023125"/>
    </source>
</evidence>
<evidence type="ECO:0000256" key="3">
    <source>
        <dbReference type="ARBA" id="ARBA00023163"/>
    </source>
</evidence>
<accession>A0ABS1Q1T3</accession>
<dbReference type="GO" id="GO:0003677">
    <property type="term" value="F:DNA binding"/>
    <property type="evidence" value="ECO:0007669"/>
    <property type="project" value="UniProtKB-KW"/>
</dbReference>
<dbReference type="SUPFAM" id="SSF47413">
    <property type="entry name" value="lambda repressor-like DNA-binding domains"/>
    <property type="match status" value="1"/>
</dbReference>
<dbReference type="RefSeq" id="WP_201856031.1">
    <property type="nucleotide sequence ID" value="NZ_JAERRG010000021.1"/>
</dbReference>
<dbReference type="PROSITE" id="PS50932">
    <property type="entry name" value="HTH_LACI_2"/>
    <property type="match status" value="1"/>
</dbReference>
<dbReference type="CDD" id="cd01392">
    <property type="entry name" value="HTH_LacI"/>
    <property type="match status" value="1"/>
</dbReference>
<comment type="caution">
    <text evidence="5">The sequence shown here is derived from an EMBL/GenBank/DDBJ whole genome shotgun (WGS) entry which is preliminary data.</text>
</comment>
<reference evidence="5 6" key="1">
    <citation type="submission" date="2021-01" db="EMBL/GenBank/DDBJ databases">
        <title>WGS of actinomycetes isolated from Thailand.</title>
        <authorList>
            <person name="Thawai C."/>
        </authorList>
    </citation>
    <scope>NUCLEOTIDE SEQUENCE [LARGE SCALE GENOMIC DNA]</scope>
    <source>
        <strain evidence="5 6">CA3R110</strain>
    </source>
</reference>
<dbReference type="SUPFAM" id="SSF53822">
    <property type="entry name" value="Periplasmic binding protein-like I"/>
    <property type="match status" value="1"/>
</dbReference>
<dbReference type="Pfam" id="PF00356">
    <property type="entry name" value="LacI"/>
    <property type="match status" value="1"/>
</dbReference>
<sequence length="352" mass="37424">MERNGLADADSRGGGRPLRVKDVAARAGVSVGTVSNVLNGRKTVAPDYVDRVMQAVKELGFLPNDAARTLRAGSSRVIGFVIAEQDNPVYTDVVRGAEEEAEHSGGIVLIGHSRRKHDREAFYLGAFAAQRARGVVIQPYGDVAAELGRLRSQGTPTVVLDAGRSGWGGSSISMDGEEGGRLAARHLVEVGRRRLAFVGGPLDFLAVEQRVRGARAGAEGVVPIEAFEIPDMTIEEGHGVGSQIALRPAGERPDGIFAGNDLVALGLLNAFTQAGIRVPDDISIVGYDDIGLAATAWVPLTSIRQPREETGAAAVRIIDEERREDLPARHLQLRPELVIRASSWPGRSAANS</sequence>
<keyword evidence="1" id="KW-0805">Transcription regulation</keyword>
<evidence type="ECO:0000256" key="1">
    <source>
        <dbReference type="ARBA" id="ARBA00023015"/>
    </source>
</evidence>
<keyword evidence="2 5" id="KW-0238">DNA-binding</keyword>
<dbReference type="Pfam" id="PF13377">
    <property type="entry name" value="Peripla_BP_3"/>
    <property type="match status" value="1"/>
</dbReference>
<name>A0ABS1Q1T3_9ACTN</name>
<keyword evidence="6" id="KW-1185">Reference proteome</keyword>
<protein>
    <submittedName>
        <fullName evidence="5">LacI family DNA-binding transcriptional regulator</fullName>
    </submittedName>
</protein>
<dbReference type="SMART" id="SM00354">
    <property type="entry name" value="HTH_LACI"/>
    <property type="match status" value="1"/>
</dbReference>
<dbReference type="PANTHER" id="PTHR30146">
    <property type="entry name" value="LACI-RELATED TRANSCRIPTIONAL REPRESSOR"/>
    <property type="match status" value="1"/>
</dbReference>
<dbReference type="EMBL" id="JAERRG010000021">
    <property type="protein sequence ID" value="MBL1118210.1"/>
    <property type="molecule type" value="Genomic_DNA"/>
</dbReference>
<feature type="domain" description="HTH lacI-type" evidence="4">
    <location>
        <begin position="18"/>
        <end position="72"/>
    </location>
</feature>
<dbReference type="InterPro" id="IPR010982">
    <property type="entry name" value="Lambda_DNA-bd_dom_sf"/>
</dbReference>
<dbReference type="InterPro" id="IPR000843">
    <property type="entry name" value="HTH_LacI"/>
</dbReference>
<dbReference type="Gene3D" id="3.40.50.2300">
    <property type="match status" value="2"/>
</dbReference>
<dbReference type="Proteomes" id="UP000621510">
    <property type="component" value="Unassembled WGS sequence"/>
</dbReference>